<feature type="transmembrane region" description="Helical" evidence="1">
    <location>
        <begin position="27"/>
        <end position="49"/>
    </location>
</feature>
<feature type="transmembrane region" description="Helical" evidence="1">
    <location>
        <begin position="70"/>
        <end position="90"/>
    </location>
</feature>
<keyword evidence="3" id="KW-0645">Protease</keyword>
<dbReference type="RefSeq" id="WP_189118025.1">
    <property type="nucleotide sequence ID" value="NZ_BMRK01000005.1"/>
</dbReference>
<feature type="transmembrane region" description="Helical" evidence="1">
    <location>
        <begin position="160"/>
        <end position="179"/>
    </location>
</feature>
<organism evidence="3 4">
    <name type="scientific">Nocardioides luteus</name>
    <dbReference type="NCBI Taxonomy" id="1844"/>
    <lineage>
        <taxon>Bacteria</taxon>
        <taxon>Bacillati</taxon>
        <taxon>Actinomycetota</taxon>
        <taxon>Actinomycetes</taxon>
        <taxon>Propionibacteriales</taxon>
        <taxon>Nocardioidaceae</taxon>
        <taxon>Nocardioides</taxon>
    </lineage>
</organism>
<keyword evidence="3" id="KW-0378">Hydrolase</keyword>
<accession>A0ABQ5SVL1</accession>
<sequence>MKFVWQFLAAIAVAAVGGRIVLALDDRPWLCLVVGVVTAALAVLVYGLVVRWTERREVSEVAPGGAATKLVLSTLLGVGVFGFVISNIYFLGFYEVRGMGSVSAAAGLFGFMAAAAATEEVLYRGVLFRRLEHWTGTWVAVVVVSALFGLSHILNPNADWWGALIIALTGGLMLTSAYVMARNLWVPIGVHFGWNFAAGGIFSTEVSGNDTPPGLLESVTSGPSLVTGGGLGPEGSIYTLVGCGLVTIAFLCVAKRRGRVLAMRRSKRPAEPVAGAEPVATLPR</sequence>
<dbReference type="Proteomes" id="UP001142292">
    <property type="component" value="Unassembled WGS sequence"/>
</dbReference>
<keyword evidence="4" id="KW-1185">Reference proteome</keyword>
<dbReference type="GO" id="GO:0006508">
    <property type="term" value="P:proteolysis"/>
    <property type="evidence" value="ECO:0007669"/>
    <property type="project" value="UniProtKB-KW"/>
</dbReference>
<keyword evidence="1" id="KW-0472">Membrane</keyword>
<name>A0ABQ5SVL1_9ACTN</name>
<feature type="transmembrane region" description="Helical" evidence="1">
    <location>
        <begin position="235"/>
        <end position="254"/>
    </location>
</feature>
<reference evidence="3" key="1">
    <citation type="journal article" date="2014" name="Int. J. Syst. Evol. Microbiol.">
        <title>Complete genome of a new Firmicutes species belonging to the dominant human colonic microbiota ('Ruminococcus bicirculans') reveals two chromosomes and a selective capacity to utilize plant glucans.</title>
        <authorList>
            <consortium name="NISC Comparative Sequencing Program"/>
            <person name="Wegmann U."/>
            <person name="Louis P."/>
            <person name="Goesmann A."/>
            <person name="Henrissat B."/>
            <person name="Duncan S.H."/>
            <person name="Flint H.J."/>
        </authorList>
    </citation>
    <scope>NUCLEOTIDE SEQUENCE</scope>
    <source>
        <strain evidence="3">VKM Ac-1246</strain>
    </source>
</reference>
<dbReference type="PANTHER" id="PTHR39430:SF1">
    <property type="entry name" value="PROTEASE"/>
    <property type="match status" value="1"/>
</dbReference>
<dbReference type="Pfam" id="PF02517">
    <property type="entry name" value="Rce1-like"/>
    <property type="match status" value="1"/>
</dbReference>
<protein>
    <submittedName>
        <fullName evidence="3">CAAX amino protease</fullName>
    </submittedName>
</protein>
<keyword evidence="1" id="KW-0812">Transmembrane</keyword>
<feature type="domain" description="CAAX prenyl protease 2/Lysostaphin resistance protein A-like" evidence="2">
    <location>
        <begin position="105"/>
        <end position="196"/>
    </location>
</feature>
<evidence type="ECO:0000313" key="3">
    <source>
        <dbReference type="EMBL" id="GLJ67866.1"/>
    </source>
</evidence>
<feature type="transmembrane region" description="Helical" evidence="1">
    <location>
        <begin position="135"/>
        <end position="154"/>
    </location>
</feature>
<dbReference type="EMBL" id="BSEL01000004">
    <property type="protein sequence ID" value="GLJ67866.1"/>
    <property type="molecule type" value="Genomic_DNA"/>
</dbReference>
<evidence type="ECO:0000256" key="1">
    <source>
        <dbReference type="SAM" id="Phobius"/>
    </source>
</evidence>
<evidence type="ECO:0000259" key="2">
    <source>
        <dbReference type="Pfam" id="PF02517"/>
    </source>
</evidence>
<dbReference type="GO" id="GO:0008233">
    <property type="term" value="F:peptidase activity"/>
    <property type="evidence" value="ECO:0007669"/>
    <property type="project" value="UniProtKB-KW"/>
</dbReference>
<proteinExistence type="predicted"/>
<feature type="transmembrane region" description="Helical" evidence="1">
    <location>
        <begin position="102"/>
        <end position="123"/>
    </location>
</feature>
<keyword evidence="1" id="KW-1133">Transmembrane helix</keyword>
<reference evidence="3" key="2">
    <citation type="submission" date="2023-01" db="EMBL/GenBank/DDBJ databases">
        <authorList>
            <person name="Sun Q."/>
            <person name="Evtushenko L."/>
        </authorList>
    </citation>
    <scope>NUCLEOTIDE SEQUENCE</scope>
    <source>
        <strain evidence="3">VKM Ac-1246</strain>
    </source>
</reference>
<dbReference type="PANTHER" id="PTHR39430">
    <property type="entry name" value="MEMBRANE-ASSOCIATED PROTEASE-RELATED"/>
    <property type="match status" value="1"/>
</dbReference>
<comment type="caution">
    <text evidence="3">The sequence shown here is derived from an EMBL/GenBank/DDBJ whole genome shotgun (WGS) entry which is preliminary data.</text>
</comment>
<evidence type="ECO:0000313" key="4">
    <source>
        <dbReference type="Proteomes" id="UP001142292"/>
    </source>
</evidence>
<dbReference type="InterPro" id="IPR003675">
    <property type="entry name" value="Rce1/LyrA-like_dom"/>
</dbReference>
<gene>
    <name evidence="3" type="ORF">GCM10017579_19020</name>
</gene>